<gene>
    <name evidence="1" type="ORF">DAT39_020198</name>
</gene>
<dbReference type="EMBL" id="QNUK01000726">
    <property type="protein sequence ID" value="KAF5890112.1"/>
    <property type="molecule type" value="Genomic_DNA"/>
</dbReference>
<protein>
    <submittedName>
        <fullName evidence="1">Uncharacterized protein</fullName>
    </submittedName>
</protein>
<evidence type="ECO:0000313" key="1">
    <source>
        <dbReference type="EMBL" id="KAF5890112.1"/>
    </source>
</evidence>
<dbReference type="AlphaFoldDB" id="A0A8J4TZD8"/>
<reference evidence="1" key="1">
    <citation type="submission" date="2020-07" db="EMBL/GenBank/DDBJ databases">
        <title>Clarias magur genome sequencing, assembly and annotation.</title>
        <authorList>
            <person name="Kushwaha B."/>
            <person name="Kumar R."/>
            <person name="Das P."/>
            <person name="Joshi C.G."/>
            <person name="Kumar D."/>
            <person name="Nagpure N.S."/>
            <person name="Pandey M."/>
            <person name="Agarwal S."/>
            <person name="Srivastava S."/>
            <person name="Singh M."/>
            <person name="Sahoo L."/>
            <person name="Jayasankar P."/>
            <person name="Meher P.K."/>
            <person name="Koringa P.G."/>
            <person name="Iquebal M.A."/>
            <person name="Das S.P."/>
            <person name="Bit A."/>
            <person name="Patnaik S."/>
            <person name="Patel N."/>
            <person name="Shah T.M."/>
            <person name="Hinsu A."/>
            <person name="Jena J.K."/>
        </authorList>
    </citation>
    <scope>NUCLEOTIDE SEQUENCE</scope>
    <source>
        <strain evidence="1">CIFAMagur01</strain>
        <tissue evidence="1">Testis</tissue>
    </source>
</reference>
<dbReference type="Proteomes" id="UP000727407">
    <property type="component" value="Unassembled WGS sequence"/>
</dbReference>
<keyword evidence="2" id="KW-1185">Reference proteome</keyword>
<evidence type="ECO:0000313" key="2">
    <source>
        <dbReference type="Proteomes" id="UP000727407"/>
    </source>
</evidence>
<comment type="caution">
    <text evidence="1">The sequence shown here is derived from an EMBL/GenBank/DDBJ whole genome shotgun (WGS) entry which is preliminary data.</text>
</comment>
<sequence>MPLLAPRQVRGRLKDAAVDCGGGELIEENEGMREKRGVSDVSEWRCTSIRLDASEISWFQKL</sequence>
<accession>A0A8J4TZD8</accession>
<proteinExistence type="predicted"/>
<name>A0A8J4TZD8_CLAMG</name>
<organism evidence="1 2">
    <name type="scientific">Clarias magur</name>
    <name type="common">Asian catfish</name>
    <name type="synonym">Macropteronotus magur</name>
    <dbReference type="NCBI Taxonomy" id="1594786"/>
    <lineage>
        <taxon>Eukaryota</taxon>
        <taxon>Metazoa</taxon>
        <taxon>Chordata</taxon>
        <taxon>Craniata</taxon>
        <taxon>Vertebrata</taxon>
        <taxon>Euteleostomi</taxon>
        <taxon>Actinopterygii</taxon>
        <taxon>Neopterygii</taxon>
        <taxon>Teleostei</taxon>
        <taxon>Ostariophysi</taxon>
        <taxon>Siluriformes</taxon>
        <taxon>Clariidae</taxon>
        <taxon>Clarias</taxon>
    </lineage>
</organism>